<sequence length="670" mass="73790">MSTWLGRAYERLRSNPWPVLLFLLGAVIRMIYTGAVPAGLNQDEASIGYDAYAILHYGIDRNGIHLPIHLIAWGSGQNALYAYLSMPFIWLFGLNPGSVRAISLIMGLIGMAVFYLLAKRIFTTRSASIAAMFLIAINPWHIMMSRWALESNLLPTLILLAVYFLIRSFESPRWTYGFTIMLGLSLYAYGTAYFFVPVFALCSVFLLLYKRAVPLKAIIWNVLLFVLLAIPILLFIVINRMQQLDSVVTPLFSIPKLTMPRVEEVSSVFSGQLLQTAFGNLRALIKLLVSGSDGLPWNSISPYGYAYPLGLPLAIIGLTALLPSFQKRDPKGLGQSVVLLWLLASVLMACITSVNINRINVIFFPLMLLMTSGLMWLGKKWKPSVPLSAAVMAVFGLLFVTVYFRDFPNEIGPAFHESIGEAVQYASQESDGKIYITDRVNMPYIYVLFYQKINPHTFLDTVQYANPGAAFQQVTSFDRYVFGQPVPSGEEAASYIIWNGDPLPADIDGYKLKRFANYTVLIAASGTESSAAIPAAGEAPLLEGISNGGFEEGAAGWSFTPGTGIGNNKPYQGGSLAYLDPGSDRSITQTFSVPVTAEYTLSAWISSGGEGGKLGIRVNGAVIAEQELPRNEEYQEVTLHMLALQQNQATEIYITGGNGWINLDEVRLER</sequence>
<evidence type="ECO:0000256" key="8">
    <source>
        <dbReference type="SAM" id="Phobius"/>
    </source>
</evidence>
<evidence type="ECO:0000256" key="1">
    <source>
        <dbReference type="ARBA" id="ARBA00004651"/>
    </source>
</evidence>
<dbReference type="GO" id="GO:0010041">
    <property type="term" value="P:response to iron(III) ion"/>
    <property type="evidence" value="ECO:0007669"/>
    <property type="project" value="TreeGrafter"/>
</dbReference>
<evidence type="ECO:0000256" key="7">
    <source>
        <dbReference type="ARBA" id="ARBA00023136"/>
    </source>
</evidence>
<keyword evidence="11" id="KW-1185">Reference proteome</keyword>
<keyword evidence="5 8" id="KW-0812">Transmembrane</keyword>
<feature type="transmembrane region" description="Helical" evidence="8">
    <location>
        <begin position="362"/>
        <end position="378"/>
    </location>
</feature>
<evidence type="ECO:0000256" key="3">
    <source>
        <dbReference type="ARBA" id="ARBA00022676"/>
    </source>
</evidence>
<dbReference type="GO" id="GO:0016763">
    <property type="term" value="F:pentosyltransferase activity"/>
    <property type="evidence" value="ECO:0007669"/>
    <property type="project" value="TreeGrafter"/>
</dbReference>
<feature type="transmembrane region" description="Helical" evidence="8">
    <location>
        <begin position="385"/>
        <end position="404"/>
    </location>
</feature>
<dbReference type="AlphaFoldDB" id="A0A2Z2KYG3"/>
<dbReference type="PANTHER" id="PTHR33908">
    <property type="entry name" value="MANNOSYLTRANSFERASE YKCB-RELATED"/>
    <property type="match status" value="1"/>
</dbReference>
<feature type="transmembrane region" description="Helical" evidence="8">
    <location>
        <begin position="186"/>
        <end position="209"/>
    </location>
</feature>
<evidence type="ECO:0000256" key="5">
    <source>
        <dbReference type="ARBA" id="ARBA00022692"/>
    </source>
</evidence>
<dbReference type="GO" id="GO:0009103">
    <property type="term" value="P:lipopolysaccharide biosynthetic process"/>
    <property type="evidence" value="ECO:0007669"/>
    <property type="project" value="UniProtKB-ARBA"/>
</dbReference>
<feature type="transmembrane region" description="Helical" evidence="8">
    <location>
        <begin position="218"/>
        <end position="238"/>
    </location>
</feature>
<evidence type="ECO:0000256" key="6">
    <source>
        <dbReference type="ARBA" id="ARBA00022989"/>
    </source>
</evidence>
<keyword evidence="4" id="KW-0808">Transferase</keyword>
<evidence type="ECO:0000313" key="11">
    <source>
        <dbReference type="Proteomes" id="UP000249890"/>
    </source>
</evidence>
<dbReference type="Gene3D" id="2.60.120.260">
    <property type="entry name" value="Galactose-binding domain-like"/>
    <property type="match status" value="1"/>
</dbReference>
<evidence type="ECO:0000259" key="9">
    <source>
        <dbReference type="Pfam" id="PF13231"/>
    </source>
</evidence>
<keyword evidence="7 8" id="KW-0472">Membrane</keyword>
<protein>
    <recommendedName>
        <fullName evidence="9">Glycosyltransferase RgtA/B/C/D-like domain-containing protein</fullName>
    </recommendedName>
</protein>
<feature type="transmembrane region" description="Helical" evidence="8">
    <location>
        <begin position="305"/>
        <end position="325"/>
    </location>
</feature>
<gene>
    <name evidence="10" type="ORF">B9T62_35455</name>
</gene>
<keyword evidence="6 8" id="KW-1133">Transmembrane helix</keyword>
<evidence type="ECO:0000256" key="4">
    <source>
        <dbReference type="ARBA" id="ARBA00022679"/>
    </source>
</evidence>
<dbReference type="InterPro" id="IPR050297">
    <property type="entry name" value="LipidA_mod_glycosyltrf_83"/>
</dbReference>
<comment type="subcellular location">
    <subcellularLocation>
        <location evidence="1">Cell membrane</location>
        <topology evidence="1">Multi-pass membrane protein</topology>
    </subcellularLocation>
</comment>
<organism evidence="10 11">
    <name type="scientific">Paenibacillus donghaensis</name>
    <dbReference type="NCBI Taxonomy" id="414771"/>
    <lineage>
        <taxon>Bacteria</taxon>
        <taxon>Bacillati</taxon>
        <taxon>Bacillota</taxon>
        <taxon>Bacilli</taxon>
        <taxon>Bacillales</taxon>
        <taxon>Paenibacillaceae</taxon>
        <taxon>Paenibacillus</taxon>
    </lineage>
</organism>
<dbReference type="Pfam" id="PF13231">
    <property type="entry name" value="PMT_2"/>
    <property type="match status" value="1"/>
</dbReference>
<dbReference type="SUPFAM" id="SSF49785">
    <property type="entry name" value="Galactose-binding domain-like"/>
    <property type="match status" value="1"/>
</dbReference>
<proteinExistence type="predicted"/>
<name>A0A2Z2KYG3_9BACL</name>
<keyword evidence="3" id="KW-0328">Glycosyltransferase</keyword>
<dbReference type="InterPro" id="IPR008979">
    <property type="entry name" value="Galactose-bd-like_sf"/>
</dbReference>
<dbReference type="PANTHER" id="PTHR33908:SF3">
    <property type="entry name" value="UNDECAPRENYL PHOSPHATE-ALPHA-4-AMINO-4-DEOXY-L-ARABINOSE ARABINOSYL TRANSFERASE"/>
    <property type="match status" value="1"/>
</dbReference>
<accession>A0A2Z2KYG3</accession>
<keyword evidence="2" id="KW-1003">Cell membrane</keyword>
<dbReference type="InterPro" id="IPR038731">
    <property type="entry name" value="RgtA/B/C-like"/>
</dbReference>
<feature type="domain" description="Glycosyltransferase RgtA/B/C/D-like" evidence="9">
    <location>
        <begin position="81"/>
        <end position="233"/>
    </location>
</feature>
<dbReference type="KEGG" id="pdh:B9T62_35455"/>
<dbReference type="EMBL" id="CP021780">
    <property type="protein sequence ID" value="ASA25568.1"/>
    <property type="molecule type" value="Genomic_DNA"/>
</dbReference>
<dbReference type="RefSeq" id="WP_087919530.1">
    <property type="nucleotide sequence ID" value="NZ_CP021780.1"/>
</dbReference>
<evidence type="ECO:0000313" key="10">
    <source>
        <dbReference type="EMBL" id="ASA25568.1"/>
    </source>
</evidence>
<evidence type="ECO:0000256" key="2">
    <source>
        <dbReference type="ARBA" id="ARBA00022475"/>
    </source>
</evidence>
<dbReference type="OrthoDB" id="974040at2"/>
<dbReference type="Proteomes" id="UP000249890">
    <property type="component" value="Chromosome"/>
</dbReference>
<feature type="transmembrane region" description="Helical" evidence="8">
    <location>
        <begin position="147"/>
        <end position="166"/>
    </location>
</feature>
<feature type="transmembrane region" description="Helical" evidence="8">
    <location>
        <begin position="337"/>
        <end position="356"/>
    </location>
</feature>
<feature type="transmembrane region" description="Helical" evidence="8">
    <location>
        <begin position="98"/>
        <end position="118"/>
    </location>
</feature>
<feature type="transmembrane region" description="Helical" evidence="8">
    <location>
        <begin position="20"/>
        <end position="40"/>
    </location>
</feature>
<reference evidence="10 11" key="1">
    <citation type="submission" date="2017-06" db="EMBL/GenBank/DDBJ databases">
        <title>Complete genome sequence of Paenibacillus donghaensis KCTC 13049T isolated from East Sea sediment, South Korea.</title>
        <authorList>
            <person name="Jung B.K."/>
            <person name="Hong S.-J."/>
            <person name="Shin J.-H."/>
        </authorList>
    </citation>
    <scope>NUCLEOTIDE SEQUENCE [LARGE SCALE GENOMIC DNA]</scope>
    <source>
        <strain evidence="10 11">KCTC 13049</strain>
    </source>
</reference>
<dbReference type="GO" id="GO:0005886">
    <property type="term" value="C:plasma membrane"/>
    <property type="evidence" value="ECO:0007669"/>
    <property type="project" value="UniProtKB-SubCell"/>
</dbReference>